<dbReference type="InterPro" id="IPR017850">
    <property type="entry name" value="Alkaline_phosphatase_core_sf"/>
</dbReference>
<evidence type="ECO:0000256" key="4">
    <source>
        <dbReference type="ARBA" id="ARBA00022692"/>
    </source>
</evidence>
<feature type="transmembrane region" description="Helical" evidence="7">
    <location>
        <begin position="221"/>
        <end position="239"/>
    </location>
</feature>
<feature type="transmembrane region" description="Helical" evidence="7">
    <location>
        <begin position="111"/>
        <end position="134"/>
    </location>
</feature>
<keyword evidence="9" id="KW-0378">Hydrolase</keyword>
<evidence type="ECO:0000313" key="9">
    <source>
        <dbReference type="EMBL" id="MBS5147590.1"/>
    </source>
</evidence>
<dbReference type="CDD" id="cd16015">
    <property type="entry name" value="LTA_synthase"/>
    <property type="match status" value="1"/>
</dbReference>
<dbReference type="AlphaFoldDB" id="A0A943BQX8"/>
<evidence type="ECO:0000256" key="7">
    <source>
        <dbReference type="SAM" id="Phobius"/>
    </source>
</evidence>
<dbReference type="EMBL" id="JAGZJA010000012">
    <property type="protein sequence ID" value="MBS5147590.1"/>
    <property type="molecule type" value="Genomic_DNA"/>
</dbReference>
<dbReference type="InterPro" id="IPR050448">
    <property type="entry name" value="OpgB/LTA_synthase_biosynth"/>
</dbReference>
<feature type="transmembrane region" description="Helical" evidence="7">
    <location>
        <begin position="251"/>
        <end position="272"/>
    </location>
</feature>
<feature type="domain" description="Sulfatase N-terminal" evidence="8">
    <location>
        <begin position="356"/>
        <end position="603"/>
    </location>
</feature>
<keyword evidence="6 7" id="KW-0472">Membrane</keyword>
<feature type="transmembrane region" description="Helical" evidence="7">
    <location>
        <begin position="169"/>
        <end position="190"/>
    </location>
</feature>
<name>A0A943BQX8_9ACTN</name>
<evidence type="ECO:0000256" key="6">
    <source>
        <dbReference type="ARBA" id="ARBA00023136"/>
    </source>
</evidence>
<evidence type="ECO:0000256" key="3">
    <source>
        <dbReference type="ARBA" id="ARBA00022475"/>
    </source>
</evidence>
<comment type="caution">
    <text evidence="9">The sequence shown here is derived from an EMBL/GenBank/DDBJ whole genome shotgun (WGS) entry which is preliminary data.</text>
</comment>
<evidence type="ECO:0000259" key="8">
    <source>
        <dbReference type="Pfam" id="PF00884"/>
    </source>
</evidence>
<accession>A0A943BQX8</accession>
<dbReference type="PANTHER" id="PTHR47371:SF3">
    <property type="entry name" value="PHOSPHOGLYCEROL TRANSFERASE I"/>
    <property type="match status" value="1"/>
</dbReference>
<dbReference type="SUPFAM" id="SSF53649">
    <property type="entry name" value="Alkaline phosphatase-like"/>
    <property type="match status" value="1"/>
</dbReference>
<dbReference type="GO" id="GO:0005886">
    <property type="term" value="C:plasma membrane"/>
    <property type="evidence" value="ECO:0007669"/>
    <property type="project" value="UniProtKB-SubCell"/>
</dbReference>
<dbReference type="PANTHER" id="PTHR47371">
    <property type="entry name" value="LIPOTEICHOIC ACID SYNTHASE"/>
    <property type="match status" value="1"/>
</dbReference>
<dbReference type="GO" id="GO:0016787">
    <property type="term" value="F:hydrolase activity"/>
    <property type="evidence" value="ECO:0007669"/>
    <property type="project" value="UniProtKB-KW"/>
</dbReference>
<evidence type="ECO:0000256" key="2">
    <source>
        <dbReference type="ARBA" id="ARBA00004936"/>
    </source>
</evidence>
<dbReference type="Pfam" id="PF00884">
    <property type="entry name" value="Sulfatase"/>
    <property type="match status" value="1"/>
</dbReference>
<feature type="transmembrane region" description="Helical" evidence="7">
    <location>
        <begin position="6"/>
        <end position="26"/>
    </location>
</feature>
<comment type="subcellular location">
    <subcellularLocation>
        <location evidence="1">Cell membrane</location>
        <topology evidence="1">Multi-pass membrane protein</topology>
    </subcellularLocation>
</comment>
<feature type="transmembrane region" description="Helical" evidence="7">
    <location>
        <begin position="71"/>
        <end position="90"/>
    </location>
</feature>
<protein>
    <submittedName>
        <fullName evidence="9">Sulfatase-like hydrolase/transferase</fullName>
    </submittedName>
</protein>
<gene>
    <name evidence="9" type="ORF">KHY67_07855</name>
</gene>
<proteinExistence type="predicted"/>
<keyword evidence="5 7" id="KW-1133">Transmembrane helix</keyword>
<evidence type="ECO:0000313" key="10">
    <source>
        <dbReference type="Proteomes" id="UP000738879"/>
    </source>
</evidence>
<comment type="pathway">
    <text evidence="2">Cell wall biogenesis; lipoteichoic acid biosynthesis.</text>
</comment>
<feature type="transmembrane region" description="Helical" evidence="7">
    <location>
        <begin position="140"/>
        <end position="162"/>
    </location>
</feature>
<sequence length="712" mass="76867">MPSYAPAAFSIPSFAAALALAVFTALHIRSARRREGRIPISDVMWSALYIVLLLVVAVFCVLGGVDGQAGILDMSAYALVLLACGVATLFRFRVTEELQKMSGPFSRALHIGFVVVATVFVSIVSAWIVDYVWLETNSSIQMQFFSLTASLFAMISVALYFLGQRGGALMVLVPLCAVGFGMAQYFVVMFKGTPIMPADLLSLRTAGAIAAGYEYVLTPNMVIALCACGVCACVHSFVGSNKGELARKVRIAASVASAVVGIALFGVMAAMFDKVKLEDRLEVAYDRWMPITTYQTLGFVPAFIEVAQDFPIPVPEGYDRGAALSQMKDLAAQFDETLGVAPGRQAAVDQFEEIKPTVIAVMNETFTDLSIYDAIREAGYEGPQFYNTLEGTLQRGPLMVSVVGGGTANTEFEFLTGNSSAFIGTGKYPYQLYDLSGVDSLVKQMESMGYRTTAMHPQNPVNWKRSTVYEQLGFNEFLSMEDFADAPVYHSGATDASTYDKVIELLEQDASPQFIFDVTMQNHSGYGEGTVPSEDVVRLDVAGIDDPAILSELGVYLACINKSDEDLAYFIDRLKGMDRPVALVFFGDHQPGFSGTLTDALYGDAPMLDREFKKHESTYAVWTNYEVAGAEAGAPRTTDSSQLAAQVLYALGAPLTDRQKAVLVLGQEVAGVSLAGYTGADGLRYALGAESPFGDAVNTMQAIQYLEFGSKI</sequence>
<keyword evidence="4 7" id="KW-0812">Transmembrane</keyword>
<feature type="transmembrane region" description="Helical" evidence="7">
    <location>
        <begin position="47"/>
        <end position="65"/>
    </location>
</feature>
<reference evidence="9" key="1">
    <citation type="submission" date="2021-02" db="EMBL/GenBank/DDBJ databases">
        <title>Infant gut strain persistence is associated with maternal origin, phylogeny, and functional potential including surface adhesion and iron acquisition.</title>
        <authorList>
            <person name="Lou Y.C."/>
        </authorList>
    </citation>
    <scope>NUCLEOTIDE SEQUENCE</scope>
    <source>
        <strain evidence="9">L3_128_245G1_dasL3_128_245G1_concoct_49</strain>
    </source>
</reference>
<evidence type="ECO:0000256" key="5">
    <source>
        <dbReference type="ARBA" id="ARBA00022989"/>
    </source>
</evidence>
<dbReference type="Gene3D" id="3.40.720.10">
    <property type="entry name" value="Alkaline Phosphatase, subunit A"/>
    <property type="match status" value="1"/>
</dbReference>
<keyword evidence="3" id="KW-1003">Cell membrane</keyword>
<dbReference type="InterPro" id="IPR000917">
    <property type="entry name" value="Sulfatase_N"/>
</dbReference>
<evidence type="ECO:0000256" key="1">
    <source>
        <dbReference type="ARBA" id="ARBA00004651"/>
    </source>
</evidence>
<dbReference type="Proteomes" id="UP000738879">
    <property type="component" value="Unassembled WGS sequence"/>
</dbReference>
<organism evidence="9 10">
    <name type="scientific">Collinsella intestinalis</name>
    <dbReference type="NCBI Taxonomy" id="147207"/>
    <lineage>
        <taxon>Bacteria</taxon>
        <taxon>Bacillati</taxon>
        <taxon>Actinomycetota</taxon>
        <taxon>Coriobacteriia</taxon>
        <taxon>Coriobacteriales</taxon>
        <taxon>Coriobacteriaceae</taxon>
        <taxon>Collinsella</taxon>
    </lineage>
</organism>